<dbReference type="PROSITE" id="PS01124">
    <property type="entry name" value="HTH_ARAC_FAMILY_2"/>
    <property type="match status" value="1"/>
</dbReference>
<proteinExistence type="predicted"/>
<dbReference type="Pfam" id="PF12833">
    <property type="entry name" value="HTH_18"/>
    <property type="match status" value="1"/>
</dbReference>
<dbReference type="InterPro" id="IPR032687">
    <property type="entry name" value="AraC-type_N"/>
</dbReference>
<evidence type="ECO:0000259" key="4">
    <source>
        <dbReference type="PROSITE" id="PS01124"/>
    </source>
</evidence>
<comment type="caution">
    <text evidence="6">The sequence shown here is derived from an EMBL/GenBank/DDBJ whole genome shotgun (WGS) entry which is preliminary data.</text>
</comment>
<dbReference type="RefSeq" id="WP_192029752.1">
    <property type="nucleotide sequence ID" value="NZ_JACYTR010000021.1"/>
</dbReference>
<name>A0AAW3ZN36_9GAMM</name>
<keyword evidence="3" id="KW-0804">Transcription</keyword>
<evidence type="ECO:0000256" key="1">
    <source>
        <dbReference type="ARBA" id="ARBA00023015"/>
    </source>
</evidence>
<organism evidence="6 7">
    <name type="scientific">Pseudomarimonas arenosa</name>
    <dbReference type="NCBI Taxonomy" id="2774145"/>
    <lineage>
        <taxon>Bacteria</taxon>
        <taxon>Pseudomonadati</taxon>
        <taxon>Pseudomonadota</taxon>
        <taxon>Gammaproteobacteria</taxon>
        <taxon>Lysobacterales</taxon>
        <taxon>Lysobacteraceae</taxon>
        <taxon>Pseudomarimonas</taxon>
    </lineage>
</organism>
<evidence type="ECO:0000259" key="5">
    <source>
        <dbReference type="PROSITE" id="PS51833"/>
    </source>
</evidence>
<reference evidence="6 7" key="1">
    <citation type="submission" date="2020-09" db="EMBL/GenBank/DDBJ databases">
        <title>Pseudoxanthomonas sp. CAU 1598 isolated from sand of Yaerae Beach.</title>
        <authorList>
            <person name="Kim W."/>
        </authorList>
    </citation>
    <scope>NUCLEOTIDE SEQUENCE [LARGE SCALE GENOMIC DNA]</scope>
    <source>
        <strain evidence="6 7">CAU 1598</strain>
    </source>
</reference>
<evidence type="ECO:0000256" key="3">
    <source>
        <dbReference type="ARBA" id="ARBA00023163"/>
    </source>
</evidence>
<gene>
    <name evidence="6" type="ORF">IFO71_11340</name>
</gene>
<keyword evidence="7" id="KW-1185">Reference proteome</keyword>
<dbReference type="Proteomes" id="UP000613768">
    <property type="component" value="Unassembled WGS sequence"/>
</dbReference>
<feature type="domain" description="HDOD" evidence="5">
    <location>
        <begin position="352"/>
        <end position="549"/>
    </location>
</feature>
<dbReference type="InterPro" id="IPR013976">
    <property type="entry name" value="HDOD"/>
</dbReference>
<dbReference type="EMBL" id="JACYTR010000021">
    <property type="protein sequence ID" value="MBD8526330.1"/>
    <property type="molecule type" value="Genomic_DNA"/>
</dbReference>
<evidence type="ECO:0000313" key="7">
    <source>
        <dbReference type="Proteomes" id="UP000613768"/>
    </source>
</evidence>
<keyword evidence="1" id="KW-0805">Transcription regulation</keyword>
<accession>A0AAW3ZN36</accession>
<evidence type="ECO:0000256" key="2">
    <source>
        <dbReference type="ARBA" id="ARBA00023125"/>
    </source>
</evidence>
<feature type="domain" description="HTH araC/xylS-type" evidence="4">
    <location>
        <begin position="235"/>
        <end position="333"/>
    </location>
</feature>
<dbReference type="InterPro" id="IPR009057">
    <property type="entry name" value="Homeodomain-like_sf"/>
</dbReference>
<evidence type="ECO:0000313" key="6">
    <source>
        <dbReference type="EMBL" id="MBD8526330.1"/>
    </source>
</evidence>
<protein>
    <submittedName>
        <fullName evidence="6">HDOD domain-containing protein</fullName>
    </submittedName>
</protein>
<dbReference type="PROSITE" id="PS51833">
    <property type="entry name" value="HDOD"/>
    <property type="match status" value="1"/>
</dbReference>
<dbReference type="Pfam" id="PF12625">
    <property type="entry name" value="Arabinose_bd"/>
    <property type="match status" value="1"/>
</dbReference>
<dbReference type="GO" id="GO:0005829">
    <property type="term" value="C:cytosol"/>
    <property type="evidence" value="ECO:0007669"/>
    <property type="project" value="TreeGrafter"/>
</dbReference>
<dbReference type="AlphaFoldDB" id="A0AAW3ZN36"/>
<dbReference type="Gene3D" id="1.10.3210.10">
    <property type="entry name" value="Hypothetical protein af1432"/>
    <property type="match status" value="1"/>
</dbReference>
<dbReference type="PANTHER" id="PTHR47894:SF1">
    <property type="entry name" value="HTH-TYPE TRANSCRIPTIONAL REGULATOR VQSM"/>
    <property type="match status" value="1"/>
</dbReference>
<dbReference type="PANTHER" id="PTHR47894">
    <property type="entry name" value="HTH-TYPE TRANSCRIPTIONAL REGULATOR GADX"/>
    <property type="match status" value="1"/>
</dbReference>
<dbReference type="InterPro" id="IPR018060">
    <property type="entry name" value="HTH_AraC"/>
</dbReference>
<dbReference type="GO" id="GO:0000976">
    <property type="term" value="F:transcription cis-regulatory region binding"/>
    <property type="evidence" value="ECO:0007669"/>
    <property type="project" value="TreeGrafter"/>
</dbReference>
<dbReference type="SMART" id="SM00342">
    <property type="entry name" value="HTH_ARAC"/>
    <property type="match status" value="1"/>
</dbReference>
<dbReference type="GO" id="GO:0003700">
    <property type="term" value="F:DNA-binding transcription factor activity"/>
    <property type="evidence" value="ECO:0007669"/>
    <property type="project" value="InterPro"/>
</dbReference>
<keyword evidence="2" id="KW-0238">DNA-binding</keyword>
<dbReference type="SUPFAM" id="SSF109604">
    <property type="entry name" value="HD-domain/PDEase-like"/>
    <property type="match status" value="1"/>
</dbReference>
<sequence length="627" mass="68436">MSERLLLPTLLPIVAYMQARDRGFAEAAGSVAELAGLRAANERPPDARGSATLVDLVHRRLGSRDSSLLLADQVPLNGMGNIGLYLASAANLGELLNDAAAYFDTVRMGDTRVALLKQGDQACLTFIRDAEWDLSALLCTEIDLGCLLRVLRHCFGRDFRPECIRYPECGIELPEAWQRDYGVRTEAAGLHLQLCFASAMLARPTAHPNPDIRAALQPSLNTEMRRLKNDSSWMQQVVSRIVDSGQVRRLDLESVSALLAINSNALSRRLAEENTEFSNLVEAVCREHALRRLLDSDVSIADLADELGFAEPALFERRFRQWLQVSPAQLRQESRAAGYLARHVGGDLLNQLPNPSRACEVLLGLQQNDDASMAEIADIIGADPVLAARVVGVAGSALYGGRRIRSVQDAASVLGLNELRRLAAMMALRQSLGPVNCAHFDLQSYWVASLVLSSVAPSWLHYVDGCRFDDSLSLTGLLCEIGSLLFACSAAKQMDAHLADGDPDADEAAIRVAEIAAFGTPRYALASLLLARWNVAPDVVRQVRQLDLALDPAANEASLESLALLTLGRLVRRRVQGLDTEREFAALRVGFRLPASWAIDADNDGLEARLDDAIERCREQAEMMLAG</sequence>
<dbReference type="Pfam" id="PF08668">
    <property type="entry name" value="HDOD"/>
    <property type="match status" value="1"/>
</dbReference>
<dbReference type="Gene3D" id="1.10.10.60">
    <property type="entry name" value="Homeodomain-like"/>
    <property type="match status" value="1"/>
</dbReference>
<dbReference type="SUPFAM" id="SSF46689">
    <property type="entry name" value="Homeodomain-like"/>
    <property type="match status" value="1"/>
</dbReference>